<feature type="compositionally biased region" description="Low complexity" evidence="1">
    <location>
        <begin position="45"/>
        <end position="64"/>
    </location>
</feature>
<feature type="compositionally biased region" description="Pro residues" evidence="1">
    <location>
        <begin position="118"/>
        <end position="135"/>
    </location>
</feature>
<evidence type="ECO:0000256" key="2">
    <source>
        <dbReference type="SAM" id="Phobius"/>
    </source>
</evidence>
<dbReference type="PRINTS" id="PR01964">
    <property type="entry name" value="TNFACTORR13C"/>
</dbReference>
<name>A0A7J7ZA55_MYOMY</name>
<evidence type="ECO:0000313" key="4">
    <source>
        <dbReference type="EMBL" id="KAF6370915.1"/>
    </source>
</evidence>
<dbReference type="InterPro" id="IPR022338">
    <property type="entry name" value="TNFR_13C"/>
</dbReference>
<dbReference type="InterPro" id="IPR043521">
    <property type="entry name" value="TNFR_13C/17"/>
</dbReference>
<dbReference type="Proteomes" id="UP000527355">
    <property type="component" value="Unassembled WGS sequence"/>
</dbReference>
<accession>A0A7J7ZA55</accession>
<dbReference type="EMBL" id="JABWUV010000003">
    <property type="protein sequence ID" value="KAF6370915.1"/>
    <property type="molecule type" value="Genomic_DNA"/>
</dbReference>
<feature type="transmembrane region" description="Helical" evidence="2">
    <location>
        <begin position="167"/>
        <end position="189"/>
    </location>
</feature>
<dbReference type="PANTHER" id="PTHR20437:SF2">
    <property type="entry name" value="TUMOR NECROSIS FACTOR RECEPTOR SUPERFAMILY MEMBER 13C"/>
    <property type="match status" value="1"/>
</dbReference>
<dbReference type="GO" id="GO:0033209">
    <property type="term" value="P:tumor necrosis factor-mediated signaling pathway"/>
    <property type="evidence" value="ECO:0007669"/>
    <property type="project" value="InterPro"/>
</dbReference>
<feature type="domain" description="Tumour necrosis factor receptor 13C TALL-1 binding" evidence="3">
    <location>
        <begin position="76"/>
        <end position="105"/>
    </location>
</feature>
<dbReference type="InterPro" id="IPR015336">
    <property type="entry name" value="TNFR_13C_TALL-1-bd"/>
</dbReference>
<feature type="region of interest" description="Disordered" evidence="1">
    <location>
        <begin position="101"/>
        <end position="157"/>
    </location>
</feature>
<keyword evidence="2" id="KW-1133">Transmembrane helix</keyword>
<organism evidence="4 5">
    <name type="scientific">Myotis myotis</name>
    <name type="common">Greater mouse-eared bat</name>
    <name type="synonym">Vespertilio myotis</name>
    <dbReference type="NCBI Taxonomy" id="51298"/>
    <lineage>
        <taxon>Eukaryota</taxon>
        <taxon>Metazoa</taxon>
        <taxon>Chordata</taxon>
        <taxon>Craniata</taxon>
        <taxon>Vertebrata</taxon>
        <taxon>Euteleostomi</taxon>
        <taxon>Mammalia</taxon>
        <taxon>Eutheria</taxon>
        <taxon>Laurasiatheria</taxon>
        <taxon>Chiroptera</taxon>
        <taxon>Yangochiroptera</taxon>
        <taxon>Vespertilionidae</taxon>
        <taxon>Myotis</taxon>
    </lineage>
</organism>
<feature type="region of interest" description="Disordered" evidence="1">
    <location>
        <begin position="222"/>
        <end position="269"/>
    </location>
</feature>
<dbReference type="AlphaFoldDB" id="A0A7J7ZA55"/>
<keyword evidence="2" id="KW-0472">Membrane</keyword>
<evidence type="ECO:0000313" key="5">
    <source>
        <dbReference type="Proteomes" id="UP000527355"/>
    </source>
</evidence>
<evidence type="ECO:0000256" key="1">
    <source>
        <dbReference type="SAM" id="MobiDB-lite"/>
    </source>
</evidence>
<dbReference type="GO" id="GO:0031295">
    <property type="term" value="P:T cell costimulation"/>
    <property type="evidence" value="ECO:0007669"/>
    <property type="project" value="TreeGrafter"/>
</dbReference>
<dbReference type="PANTHER" id="PTHR20437">
    <property type="entry name" value="TUMOR NECROSIS FACTOR RECEPTOR SUBFAMILY MEMBER 13/17"/>
    <property type="match status" value="1"/>
</dbReference>
<dbReference type="Pfam" id="PF09256">
    <property type="entry name" value="BaffR-Tall_bind"/>
    <property type="match status" value="1"/>
</dbReference>
<dbReference type="VEuPathDB" id="HostDB:TNFRSF13C"/>
<feature type="region of interest" description="Disordered" evidence="1">
    <location>
        <begin position="1"/>
        <end position="80"/>
    </location>
</feature>
<comment type="caution">
    <text evidence="4">The sequence shown here is derived from an EMBL/GenBank/DDBJ whole genome shotgun (WGS) entry which is preliminary data.</text>
</comment>
<reference evidence="4 5" key="1">
    <citation type="journal article" date="2020" name="Nature">
        <title>Six reference-quality genomes reveal evolution of bat adaptations.</title>
        <authorList>
            <person name="Jebb D."/>
            <person name="Huang Z."/>
            <person name="Pippel M."/>
            <person name="Hughes G.M."/>
            <person name="Lavrichenko K."/>
            <person name="Devanna P."/>
            <person name="Winkler S."/>
            <person name="Jermiin L.S."/>
            <person name="Skirmuntt E.C."/>
            <person name="Katzourakis A."/>
            <person name="Burkitt-Gray L."/>
            <person name="Ray D.A."/>
            <person name="Sullivan K.A.M."/>
            <person name="Roscito J.G."/>
            <person name="Kirilenko B.M."/>
            <person name="Davalos L.M."/>
            <person name="Corthals A.P."/>
            <person name="Power M.L."/>
            <person name="Jones G."/>
            <person name="Ransome R.D."/>
            <person name="Dechmann D.K.N."/>
            <person name="Locatelli A.G."/>
            <person name="Puechmaille S.J."/>
            <person name="Fedrigo O."/>
            <person name="Jarvis E.D."/>
            <person name="Hiller M."/>
            <person name="Vernes S.C."/>
            <person name="Myers E.W."/>
            <person name="Teeling E.C."/>
        </authorList>
    </citation>
    <scope>NUCLEOTIDE SEQUENCE [LARGE SCALE GENOMIC DNA]</scope>
    <source>
        <strain evidence="4">MMyoMyo1</strain>
        <tissue evidence="4">Flight muscle</tissue>
    </source>
</reference>
<dbReference type="GO" id="GO:0038023">
    <property type="term" value="F:signaling receptor activity"/>
    <property type="evidence" value="ECO:0007669"/>
    <property type="project" value="InterPro"/>
</dbReference>
<feature type="compositionally biased region" description="Low complexity" evidence="1">
    <location>
        <begin position="11"/>
        <end position="28"/>
    </location>
</feature>
<dbReference type="GO" id="GO:0030890">
    <property type="term" value="P:positive regulation of B cell proliferation"/>
    <property type="evidence" value="ECO:0007669"/>
    <property type="project" value="TreeGrafter"/>
</dbReference>
<dbReference type="GO" id="GO:0009897">
    <property type="term" value="C:external side of plasma membrane"/>
    <property type="evidence" value="ECO:0007669"/>
    <property type="project" value="TreeGrafter"/>
</dbReference>
<protein>
    <submittedName>
        <fullName evidence="4">TNF receptor superfamily member 13C</fullName>
    </submittedName>
</protein>
<keyword evidence="5" id="KW-1185">Reference proteome</keyword>
<sequence length="269" mass="27102">MVECLNGGTTGSTAWGAGPWGPAGVVPPQQAEGGAGRDWRPRFLPAGSPGGSVPAGRAAGSMGRARGRRGRSGPAPTQCANTQCFDPLVRGCVACRLFRTPEPRPASPPSDPRLLPARPSPLSVPFPPSPAPPLAAEPSSRAPGTAVQPQEAGGAGAGAEALPLPALLLGAPALLGLALALVLVAALGWRRLRRPAPPKPPKAPDTELDEPLDNVIILSSGPLDATAPVWPPPGENPATTPPAHSVPVPATELGSTELVTTKTAGPEQQ</sequence>
<keyword evidence="4" id="KW-0675">Receptor</keyword>
<dbReference type="SUPFAM" id="SSF57586">
    <property type="entry name" value="TNF receptor-like"/>
    <property type="match status" value="1"/>
</dbReference>
<dbReference type="GO" id="GO:0042102">
    <property type="term" value="P:positive regulation of T cell proliferation"/>
    <property type="evidence" value="ECO:0007669"/>
    <property type="project" value="TreeGrafter"/>
</dbReference>
<proteinExistence type="predicted"/>
<gene>
    <name evidence="4" type="ORF">mMyoMyo1_019503</name>
</gene>
<keyword evidence="2" id="KW-0812">Transmembrane</keyword>
<evidence type="ECO:0000259" key="3">
    <source>
        <dbReference type="Pfam" id="PF09256"/>
    </source>
</evidence>
<feature type="compositionally biased region" description="Polar residues" evidence="1">
    <location>
        <begin position="253"/>
        <end position="269"/>
    </location>
</feature>
<dbReference type="GO" id="GO:0031296">
    <property type="term" value="P:B cell costimulation"/>
    <property type="evidence" value="ECO:0007669"/>
    <property type="project" value="TreeGrafter"/>
</dbReference>